<dbReference type="PANTHER" id="PTHR46135">
    <property type="entry name" value="NME/NM23 FAMILY MEMBER 8"/>
    <property type="match status" value="1"/>
</dbReference>
<dbReference type="InterPro" id="IPR036249">
    <property type="entry name" value="Thioredoxin-like_sf"/>
</dbReference>
<feature type="compositionally biased region" description="Basic and acidic residues" evidence="2">
    <location>
        <begin position="299"/>
        <end position="318"/>
    </location>
</feature>
<feature type="region of interest" description="Disordered" evidence="2">
    <location>
        <begin position="283"/>
        <end position="361"/>
    </location>
</feature>
<comment type="caution">
    <text evidence="5">The sequence shown here is derived from an EMBL/GenBank/DDBJ whole genome shotgun (WGS) entry which is preliminary data.</text>
</comment>
<feature type="compositionally biased region" description="Acidic residues" evidence="2">
    <location>
        <begin position="562"/>
        <end position="588"/>
    </location>
</feature>
<dbReference type="Proteomes" id="UP001168821">
    <property type="component" value="Unassembled WGS sequence"/>
</dbReference>
<feature type="domain" description="DUF4746" evidence="4">
    <location>
        <begin position="305"/>
        <end position="516"/>
    </location>
</feature>
<dbReference type="SUPFAM" id="SSF52833">
    <property type="entry name" value="Thioredoxin-like"/>
    <property type="match status" value="1"/>
</dbReference>
<organism evidence="5 6">
    <name type="scientific">Zophobas morio</name>
    <dbReference type="NCBI Taxonomy" id="2755281"/>
    <lineage>
        <taxon>Eukaryota</taxon>
        <taxon>Metazoa</taxon>
        <taxon>Ecdysozoa</taxon>
        <taxon>Arthropoda</taxon>
        <taxon>Hexapoda</taxon>
        <taxon>Insecta</taxon>
        <taxon>Pterygota</taxon>
        <taxon>Neoptera</taxon>
        <taxon>Endopterygota</taxon>
        <taxon>Coleoptera</taxon>
        <taxon>Polyphaga</taxon>
        <taxon>Cucujiformia</taxon>
        <taxon>Tenebrionidae</taxon>
        <taxon>Zophobas</taxon>
    </lineage>
</organism>
<dbReference type="EMBL" id="JALNTZ010000004">
    <property type="protein sequence ID" value="KAJ3657248.1"/>
    <property type="molecule type" value="Genomic_DNA"/>
</dbReference>
<dbReference type="PROSITE" id="PS00194">
    <property type="entry name" value="THIOREDOXIN_1"/>
    <property type="match status" value="1"/>
</dbReference>
<feature type="compositionally biased region" description="Polar residues" evidence="2">
    <location>
        <begin position="647"/>
        <end position="659"/>
    </location>
</feature>
<feature type="coiled-coil region" evidence="1">
    <location>
        <begin position="128"/>
        <end position="168"/>
    </location>
</feature>
<protein>
    <submittedName>
        <fullName evidence="5">Uncharacterized protein</fullName>
    </submittedName>
</protein>
<evidence type="ECO:0000259" key="3">
    <source>
        <dbReference type="Pfam" id="PF00085"/>
    </source>
</evidence>
<dbReference type="InterPro" id="IPR017937">
    <property type="entry name" value="Thioredoxin_CS"/>
</dbReference>
<gene>
    <name evidence="5" type="ORF">Zmor_016260</name>
</gene>
<feature type="compositionally biased region" description="Basic and acidic residues" evidence="2">
    <location>
        <begin position="532"/>
        <end position="549"/>
    </location>
</feature>
<feature type="compositionally biased region" description="Basic and acidic residues" evidence="2">
    <location>
        <begin position="333"/>
        <end position="345"/>
    </location>
</feature>
<sequence length="701" mass="78075">MAKKGQAIQLQTEVNNDEEWEKLLLREGLIVVDVYSEWCGPCSGMTATLKKLKLEIGGDVLQLAIAKADKIDALERFRNKSEPTWMFIVRGKMVNFMFGANAPKLTRLITDELKKEMDAREGRRDRVLYEINELADEEKERLEELDALTRQAREKEEAKAAKELYERRTAEAHNILESLNHLCPMLIFPHARTIYQEAFGDLFGEAGLVISSTDKVNMTEELLKELFYFGEIPFSEESVEELLNDTSLVCLIKPLSTRGDEISTDESVVHIVYGLMGKAPGSPDSPARILAKMPPKSPQRSEAELETEKHGSHDEAVHHATPTKQQSAMKHITKTESVVKSESVAKRQHSSTAANKHQETIAHPPEGVGVWIPENHLIKATALRLFFHRMAEHHLIPEPEPTPPHYAVAFEAGRRTEIAELMEKYKEFVLRYGYFTSETPEEAQLVAKSTKKYEKVKNKTPTQRLVIELAKKKSECVLAFAQVKPTYISPNVAEGKRECEYFFPEDYDEPPEEEEEEEEEPPPTKKGKKRRKEEADDKGGADASEEKEALSPGEEGAVTEEVLPEDMEGAEETPVVEDLEAEEGEEGTETQQPEGVEAQPTEISPEEAQIPPKDSIISVKPDSPEVPPKGSVASVKVDSAEAKPKDSNASVMVGQKTSGESVVEPPVEAIAEAAAESETSPEQLTEAQPEAAEPPQEENPA</sequence>
<evidence type="ECO:0000256" key="2">
    <source>
        <dbReference type="SAM" id="MobiDB-lite"/>
    </source>
</evidence>
<feature type="compositionally biased region" description="Low complexity" evidence="2">
    <location>
        <begin position="660"/>
        <end position="701"/>
    </location>
</feature>
<dbReference type="CDD" id="cd02948">
    <property type="entry name" value="TRX_NDPK"/>
    <property type="match status" value="1"/>
</dbReference>
<dbReference type="Pfam" id="PF00085">
    <property type="entry name" value="Thioredoxin"/>
    <property type="match status" value="1"/>
</dbReference>
<dbReference type="InterPro" id="IPR031827">
    <property type="entry name" value="DUF4746"/>
</dbReference>
<dbReference type="AlphaFoldDB" id="A0AA38MIC3"/>
<keyword evidence="6" id="KW-1185">Reference proteome</keyword>
<keyword evidence="1" id="KW-0175">Coiled coil</keyword>
<feature type="domain" description="Thioredoxin" evidence="3">
    <location>
        <begin position="13"/>
        <end position="107"/>
    </location>
</feature>
<name>A0AA38MIC3_9CUCU</name>
<feature type="region of interest" description="Disordered" evidence="2">
    <location>
        <begin position="506"/>
        <end position="701"/>
    </location>
</feature>
<dbReference type="InterPro" id="IPR051766">
    <property type="entry name" value="TXND_domain-containing"/>
</dbReference>
<dbReference type="PANTHER" id="PTHR46135:SF3">
    <property type="entry name" value="NME_NM23 FAMILY MEMBER 8"/>
    <property type="match status" value="1"/>
</dbReference>
<accession>A0AA38MIC3</accession>
<evidence type="ECO:0000313" key="6">
    <source>
        <dbReference type="Proteomes" id="UP001168821"/>
    </source>
</evidence>
<feature type="compositionally biased region" description="Acidic residues" evidence="2">
    <location>
        <begin position="506"/>
        <end position="521"/>
    </location>
</feature>
<evidence type="ECO:0000256" key="1">
    <source>
        <dbReference type="SAM" id="Coils"/>
    </source>
</evidence>
<proteinExistence type="predicted"/>
<reference evidence="5" key="1">
    <citation type="journal article" date="2023" name="G3 (Bethesda)">
        <title>Whole genome assemblies of Zophobas morio and Tenebrio molitor.</title>
        <authorList>
            <person name="Kaur S."/>
            <person name="Stinson S.A."/>
            <person name="diCenzo G.C."/>
        </authorList>
    </citation>
    <scope>NUCLEOTIDE SEQUENCE</scope>
    <source>
        <strain evidence="5">QUZm001</strain>
    </source>
</reference>
<dbReference type="InterPro" id="IPR013766">
    <property type="entry name" value="Thioredoxin_domain"/>
</dbReference>
<evidence type="ECO:0000259" key="4">
    <source>
        <dbReference type="Pfam" id="PF15928"/>
    </source>
</evidence>
<dbReference type="Gene3D" id="3.40.30.10">
    <property type="entry name" value="Glutaredoxin"/>
    <property type="match status" value="1"/>
</dbReference>
<evidence type="ECO:0000313" key="5">
    <source>
        <dbReference type="EMBL" id="KAJ3657248.1"/>
    </source>
</evidence>
<dbReference type="Pfam" id="PF15928">
    <property type="entry name" value="DUF4746"/>
    <property type="match status" value="1"/>
</dbReference>